<dbReference type="EMBL" id="PNHF01000001">
    <property type="protein sequence ID" value="PMC63413.1"/>
    <property type="molecule type" value="Genomic_DNA"/>
</dbReference>
<protein>
    <submittedName>
        <fullName evidence="1">Uncharacterized protein</fullName>
    </submittedName>
</protein>
<reference evidence="1 2" key="1">
    <citation type="submission" date="2017-09" db="EMBL/GenBank/DDBJ databases">
        <title>Bacterial strain isolated from the female urinary microbiota.</title>
        <authorList>
            <person name="Thomas-White K."/>
            <person name="Kumar N."/>
            <person name="Forster S."/>
            <person name="Putonti C."/>
            <person name="Lawley T."/>
            <person name="Wolfe A.J."/>
        </authorList>
    </citation>
    <scope>NUCLEOTIDE SEQUENCE [LARGE SCALE GENOMIC DNA]</scope>
    <source>
        <strain evidence="1 2">UMB0908</strain>
    </source>
</reference>
<evidence type="ECO:0000313" key="1">
    <source>
        <dbReference type="EMBL" id="PMC63413.1"/>
    </source>
</evidence>
<gene>
    <name evidence="1" type="ORF">CJ204_00915</name>
</gene>
<dbReference type="AlphaFoldDB" id="A0A2N6T289"/>
<comment type="caution">
    <text evidence="1">The sequence shown here is derived from an EMBL/GenBank/DDBJ whole genome shotgun (WGS) entry which is preliminary data.</text>
</comment>
<evidence type="ECO:0000313" key="2">
    <source>
        <dbReference type="Proteomes" id="UP000235363"/>
    </source>
</evidence>
<dbReference type="Proteomes" id="UP000235363">
    <property type="component" value="Unassembled WGS sequence"/>
</dbReference>
<organism evidence="1 2">
    <name type="scientific">Corynebacterium xerosis</name>
    <dbReference type="NCBI Taxonomy" id="1725"/>
    <lineage>
        <taxon>Bacteria</taxon>
        <taxon>Bacillati</taxon>
        <taxon>Actinomycetota</taxon>
        <taxon>Actinomycetes</taxon>
        <taxon>Mycobacteriales</taxon>
        <taxon>Corynebacteriaceae</taxon>
        <taxon>Corynebacterium</taxon>
    </lineage>
</organism>
<proteinExistence type="predicted"/>
<sequence>MAGRIAAEICWPDPDLTPEALGQRITSIVVTWPDFPTALAGLATAGPLTIRLMGATPDVGAIADELEPSTMFDDEWQRTGHDIGVGFARHAMHPNTTGLAVDFFITTIANVPETHRDVVLVHAIATIVSVYTWAALTPR</sequence>
<accession>A0A2N6T289</accession>
<name>A0A2N6T289_9CORY</name>